<name>W7TJI0_9STRA</name>
<feature type="transmembrane region" description="Helical" evidence="1">
    <location>
        <begin position="61"/>
        <end position="77"/>
    </location>
</feature>
<dbReference type="Proteomes" id="UP000019335">
    <property type="component" value="Chromosome 7"/>
</dbReference>
<sequence length="103" mass="12190">MKTKKDHDRGSLFSNCFSTDYTENALGWRQRFDYRFWSTVDVTASKLHSPQRTYCLSDHRIPHILPFVFIYFFLITHQHDFNFSSHSVDVGGGVLYIVYLMKC</sequence>
<keyword evidence="1" id="KW-0472">Membrane</keyword>
<evidence type="ECO:0000256" key="1">
    <source>
        <dbReference type="SAM" id="Phobius"/>
    </source>
</evidence>
<accession>W7TJI0</accession>
<proteinExistence type="predicted"/>
<reference evidence="2 3" key="1">
    <citation type="journal article" date="2014" name="Mol. Plant">
        <title>Chromosome Scale Genome Assembly and Transcriptome Profiling of Nannochloropsis gaditana in Nitrogen Depletion.</title>
        <authorList>
            <person name="Corteggiani Carpinelli E."/>
            <person name="Telatin A."/>
            <person name="Vitulo N."/>
            <person name="Forcato C."/>
            <person name="D'Angelo M."/>
            <person name="Schiavon R."/>
            <person name="Vezzi A."/>
            <person name="Giacometti G.M."/>
            <person name="Morosinotto T."/>
            <person name="Valle G."/>
        </authorList>
    </citation>
    <scope>NUCLEOTIDE SEQUENCE [LARGE SCALE GENOMIC DNA]</scope>
    <source>
        <strain evidence="2 3">B-31</strain>
    </source>
</reference>
<evidence type="ECO:0000313" key="3">
    <source>
        <dbReference type="Proteomes" id="UP000019335"/>
    </source>
</evidence>
<comment type="caution">
    <text evidence="2">The sequence shown here is derived from an EMBL/GenBank/DDBJ whole genome shotgun (WGS) entry which is preliminary data.</text>
</comment>
<protein>
    <submittedName>
        <fullName evidence="2">Uncharacterized protein</fullName>
    </submittedName>
</protein>
<dbReference type="EMBL" id="AZIL01000516">
    <property type="protein sequence ID" value="EWM27235.1"/>
    <property type="molecule type" value="Genomic_DNA"/>
</dbReference>
<keyword evidence="1" id="KW-0812">Transmembrane</keyword>
<keyword evidence="3" id="KW-1185">Reference proteome</keyword>
<organism evidence="2 3">
    <name type="scientific">Nannochloropsis gaditana</name>
    <dbReference type="NCBI Taxonomy" id="72520"/>
    <lineage>
        <taxon>Eukaryota</taxon>
        <taxon>Sar</taxon>
        <taxon>Stramenopiles</taxon>
        <taxon>Ochrophyta</taxon>
        <taxon>Eustigmatophyceae</taxon>
        <taxon>Eustigmatales</taxon>
        <taxon>Monodopsidaceae</taxon>
        <taxon>Nannochloropsis</taxon>
    </lineage>
</organism>
<keyword evidence="1" id="KW-1133">Transmembrane helix</keyword>
<evidence type="ECO:0000313" key="2">
    <source>
        <dbReference type="EMBL" id="EWM27235.1"/>
    </source>
</evidence>
<dbReference type="AlphaFoldDB" id="W7TJI0"/>
<gene>
    <name evidence="2" type="ORF">Naga_100038g2</name>
</gene>